<evidence type="ECO:0000313" key="1">
    <source>
        <dbReference type="EMBL" id="PSR71228.1"/>
    </source>
</evidence>
<accession>A0A2R6NG39</accession>
<proteinExistence type="predicted"/>
<protein>
    <submittedName>
        <fullName evidence="1">Uncharacterized protein</fullName>
    </submittedName>
</protein>
<dbReference type="AlphaFoldDB" id="A0A2R6NG39"/>
<dbReference type="Proteomes" id="UP000186601">
    <property type="component" value="Unassembled WGS sequence"/>
</dbReference>
<evidence type="ECO:0000313" key="2">
    <source>
        <dbReference type="Proteomes" id="UP000186601"/>
    </source>
</evidence>
<organism evidence="1 2">
    <name type="scientific">Hermanssonia centrifuga</name>
    <dbReference type="NCBI Taxonomy" id="98765"/>
    <lineage>
        <taxon>Eukaryota</taxon>
        <taxon>Fungi</taxon>
        <taxon>Dikarya</taxon>
        <taxon>Basidiomycota</taxon>
        <taxon>Agaricomycotina</taxon>
        <taxon>Agaricomycetes</taxon>
        <taxon>Polyporales</taxon>
        <taxon>Meruliaceae</taxon>
        <taxon>Hermanssonia</taxon>
    </lineage>
</organism>
<reference evidence="1 2" key="1">
    <citation type="submission" date="2018-02" db="EMBL/GenBank/DDBJ databases">
        <title>Genome sequence of the basidiomycete white-rot fungus Phlebia centrifuga.</title>
        <authorList>
            <person name="Granchi Z."/>
            <person name="Peng M."/>
            <person name="de Vries R.P."/>
            <person name="Hilden K."/>
            <person name="Makela M.R."/>
            <person name="Grigoriev I."/>
            <person name="Riley R."/>
        </authorList>
    </citation>
    <scope>NUCLEOTIDE SEQUENCE [LARGE SCALE GENOMIC DNA]</scope>
    <source>
        <strain evidence="1 2">FBCC195</strain>
    </source>
</reference>
<sequence>MINYWATLRGLEPSDVQQLLNPQTYVPASSTSNVGLNHATAPLQTPVDDAGQIFSHFPDKDTLDIWSNAPNSFE</sequence>
<dbReference type="EMBL" id="MLYV02001290">
    <property type="protein sequence ID" value="PSR71228.1"/>
    <property type="molecule type" value="Genomic_DNA"/>
</dbReference>
<gene>
    <name evidence="1" type="ORF">PHLCEN_2v12882</name>
</gene>
<comment type="caution">
    <text evidence="1">The sequence shown here is derived from an EMBL/GenBank/DDBJ whole genome shotgun (WGS) entry which is preliminary data.</text>
</comment>
<name>A0A2R6NG39_9APHY</name>
<keyword evidence="2" id="KW-1185">Reference proteome</keyword>